<protein>
    <recommendedName>
        <fullName evidence="2">SAF domain-containing protein</fullName>
    </recommendedName>
</protein>
<evidence type="ECO:0000256" key="1">
    <source>
        <dbReference type="SAM" id="MobiDB-lite"/>
    </source>
</evidence>
<feature type="region of interest" description="Disordered" evidence="1">
    <location>
        <begin position="120"/>
        <end position="142"/>
    </location>
</feature>
<accession>A0A2K1SVN4</accession>
<organism evidence="3 4">
    <name type="scientific">Gardnerella vaginalis</name>
    <dbReference type="NCBI Taxonomy" id="2702"/>
    <lineage>
        <taxon>Bacteria</taxon>
        <taxon>Bacillati</taxon>
        <taxon>Actinomycetota</taxon>
        <taxon>Actinomycetes</taxon>
        <taxon>Bifidobacteriales</taxon>
        <taxon>Bifidobacteriaceae</taxon>
        <taxon>Gardnerella</taxon>
    </lineage>
</organism>
<dbReference type="EMBL" id="MNLH01000002">
    <property type="protein sequence ID" value="PNS43566.1"/>
    <property type="molecule type" value="Genomic_DNA"/>
</dbReference>
<gene>
    <name evidence="3" type="ORF">BFS05_03140</name>
</gene>
<proteinExistence type="predicted"/>
<dbReference type="CDD" id="cd11614">
    <property type="entry name" value="SAF_CpaB_FlgA_like"/>
    <property type="match status" value="1"/>
</dbReference>
<evidence type="ECO:0000259" key="2">
    <source>
        <dbReference type="SMART" id="SM00858"/>
    </source>
</evidence>
<sequence>MLIISAISAIQETQNVLIATKSIAVGERITKSHVRVISVPKHSVFKKALTSYSQNSNITAICNIESGMPILANEISNTPNVPRGYTAVNVTLASANQTFQPGEIISIAFAQSQNDIKNEYDEGENSQKNNGKDKHSEDNNKNYFELDKNNKNFKVIKNVLIIRTPNNQHIATLAMSASQALDLLNAQSITPTLAIVAIKK</sequence>
<dbReference type="InterPro" id="IPR013974">
    <property type="entry name" value="SAF"/>
</dbReference>
<dbReference type="Proteomes" id="UP000236146">
    <property type="component" value="Unassembled WGS sequence"/>
</dbReference>
<dbReference type="AlphaFoldDB" id="A0A2K1SVN4"/>
<dbReference type="SMART" id="SM00858">
    <property type="entry name" value="SAF"/>
    <property type="match status" value="1"/>
</dbReference>
<name>A0A2K1SVN4_GARVA</name>
<evidence type="ECO:0000313" key="4">
    <source>
        <dbReference type="Proteomes" id="UP000236146"/>
    </source>
</evidence>
<comment type="caution">
    <text evidence="3">The sequence shown here is derived from an EMBL/GenBank/DDBJ whole genome shotgun (WGS) entry which is preliminary data.</text>
</comment>
<feature type="compositionally biased region" description="Basic and acidic residues" evidence="1">
    <location>
        <begin position="130"/>
        <end position="142"/>
    </location>
</feature>
<dbReference type="Pfam" id="PF08666">
    <property type="entry name" value="SAF"/>
    <property type="match status" value="1"/>
</dbReference>
<evidence type="ECO:0000313" key="3">
    <source>
        <dbReference type="EMBL" id="PNS43566.1"/>
    </source>
</evidence>
<reference evidence="3 4" key="1">
    <citation type="submission" date="2016-10" db="EMBL/GenBank/DDBJ databases">
        <authorList>
            <person name="Varghese N."/>
        </authorList>
    </citation>
    <scope>NUCLEOTIDE SEQUENCE [LARGE SCALE GENOMIC DNA]</scope>
    <source>
        <strain evidence="3 4">KA00225</strain>
    </source>
</reference>
<feature type="domain" description="SAF" evidence="2">
    <location>
        <begin position="14"/>
        <end position="76"/>
    </location>
</feature>